<reference evidence="2" key="1">
    <citation type="submission" date="2014-09" db="EMBL/GenBank/DDBJ databases">
        <authorList>
            <person name="Probst J Alexander"/>
        </authorList>
    </citation>
    <scope>NUCLEOTIDE SEQUENCE</scope>
</reference>
<evidence type="ECO:0000256" key="1">
    <source>
        <dbReference type="ARBA" id="ARBA00005534"/>
    </source>
</evidence>
<dbReference type="Pfam" id="PF01894">
    <property type="entry name" value="YjbQ"/>
    <property type="match status" value="1"/>
</dbReference>
<protein>
    <recommendedName>
        <fullName evidence="3">Secondary thiamine-phosphate synthase enzyme</fullName>
    </recommendedName>
</protein>
<evidence type="ECO:0000313" key="2">
    <source>
        <dbReference type="EMBL" id="CEG12487.1"/>
    </source>
</evidence>
<dbReference type="AlphaFoldDB" id="A0A098E8X8"/>
<dbReference type="PANTHER" id="PTHR30615">
    <property type="entry name" value="UNCHARACTERIZED PROTEIN YJBQ-RELATED"/>
    <property type="match status" value="1"/>
</dbReference>
<dbReference type="Gene3D" id="2.60.120.460">
    <property type="entry name" value="YjbQ-like"/>
    <property type="match status" value="1"/>
</dbReference>
<organism evidence="2">
    <name type="scientific">groundwater metagenome</name>
    <dbReference type="NCBI Taxonomy" id="717931"/>
    <lineage>
        <taxon>unclassified sequences</taxon>
        <taxon>metagenomes</taxon>
        <taxon>ecological metagenomes</taxon>
    </lineage>
</organism>
<gene>
    <name evidence="2" type="ORF">MSIBF_A2370003</name>
</gene>
<dbReference type="EMBL" id="CCXY01000154">
    <property type="protein sequence ID" value="CEG12487.1"/>
    <property type="molecule type" value="Genomic_DNA"/>
</dbReference>
<sequence>MVVITKFFEFRTKGENDIKNITEDVRNALNETNLENGMILVFAIGATGAITTIEYENGLLNDFISALTRIAPKDIAYEHGKRWNDDNGRSHVKASLLKPDLTVPFKAQNLILGTWQQIVFVELDTRPRERKIVVQIMGE</sequence>
<name>A0A098E8X8_9ZZZZ</name>
<dbReference type="SUPFAM" id="SSF111038">
    <property type="entry name" value="YjbQ-like"/>
    <property type="match status" value="1"/>
</dbReference>
<comment type="similarity">
    <text evidence="1">Belongs to the UPF0047 family.</text>
</comment>
<dbReference type="InterPro" id="IPR035917">
    <property type="entry name" value="YjbQ-like_sf"/>
</dbReference>
<dbReference type="InterPro" id="IPR001602">
    <property type="entry name" value="UPF0047_YjbQ-like"/>
</dbReference>
<dbReference type="PANTHER" id="PTHR30615:SF8">
    <property type="entry name" value="UPF0047 PROTEIN C4A8.02C"/>
    <property type="match status" value="1"/>
</dbReference>
<proteinExistence type="inferred from homology"/>
<accession>A0A098E8X8</accession>
<evidence type="ECO:0008006" key="3">
    <source>
        <dbReference type="Google" id="ProtNLM"/>
    </source>
</evidence>
<dbReference type="PIRSF" id="PIRSF004681">
    <property type="entry name" value="UCP004681"/>
    <property type="match status" value="1"/>
</dbReference>
<dbReference type="NCBIfam" id="TIGR00149">
    <property type="entry name" value="TIGR00149_YjbQ"/>
    <property type="match status" value="1"/>
</dbReference>